<organism evidence="10 11">
    <name type="scientific">Pseudoalteromonas piscicida</name>
    <dbReference type="NCBI Taxonomy" id="43662"/>
    <lineage>
        <taxon>Bacteria</taxon>
        <taxon>Pseudomonadati</taxon>
        <taxon>Pseudomonadota</taxon>
        <taxon>Gammaproteobacteria</taxon>
        <taxon>Alteromonadales</taxon>
        <taxon>Pseudoalteromonadaceae</taxon>
        <taxon>Pseudoalteromonas</taxon>
    </lineage>
</organism>
<feature type="binding site" evidence="8">
    <location>
        <position position="302"/>
    </location>
    <ligand>
        <name>Zn(2+)</name>
        <dbReference type="ChEBI" id="CHEBI:29105"/>
    </ligand>
</feature>
<evidence type="ECO:0000313" key="11">
    <source>
        <dbReference type="Proteomes" id="UP000228621"/>
    </source>
</evidence>
<evidence type="ECO:0000256" key="5">
    <source>
        <dbReference type="ARBA" id="ARBA00022723"/>
    </source>
</evidence>
<dbReference type="EC" id="2.4.2.29" evidence="8"/>
<keyword evidence="3 8" id="KW-0808">Transferase</keyword>
<sequence length="379" mass="42488">MKFELDRKQGKARRGRLIFDRGVVETPAFMPVGTYGTVKGMTPDELKETGAHICLGNTFHLMLRPGTEIIKQHGDLHDFMNWDRPILTDSGGFQVFSLGAMRKISEEGVLFKSPVNGEKIMLSPEKAMEVQRDLGSDIVMIFDECTPYPATEKEAKDSMELSLRWAKRSKAAHGDNPSALFGIIQGGMYPELRAESQQGLEEIGFDGYALGGLSVGEPKEDMINILDQCAYKMPENKPRYLMGVGKPEDLVEAVRRGIDMFDCVMPTRNARNGHLFVTGGIVKIRNAAHKTDTSPLDAECDCHTCKNYSRAYLHHLDKCNEILGARLNTIHNLRYYQRLMEGMRNALSEGTFDEFVEDFYARRGIPVPELADVGLTENN</sequence>
<feature type="binding site" evidence="8">
    <location>
        <position position="331"/>
    </location>
    <ligand>
        <name>Zn(2+)</name>
        <dbReference type="ChEBI" id="CHEBI:29105"/>
    </ligand>
</feature>
<keyword evidence="2 8" id="KW-0328">Glycosyltransferase</keyword>
<dbReference type="PANTHER" id="PTHR46499:SF1">
    <property type="entry name" value="QUEUINE TRNA-RIBOSYLTRANSFERASE"/>
    <property type="match status" value="1"/>
</dbReference>
<comment type="subunit">
    <text evidence="8">Homodimer. Within each dimer, one monomer is responsible for RNA recognition and catalysis, while the other monomer binds to the replacement base PreQ1.</text>
</comment>
<keyword evidence="8" id="KW-0862">Zinc</keyword>
<dbReference type="InterPro" id="IPR002616">
    <property type="entry name" value="tRNA_ribo_trans-like"/>
</dbReference>
<protein>
    <recommendedName>
        <fullName evidence="8">Queuine tRNA-ribosyltransferase</fullName>
        <ecNumber evidence="8">2.4.2.29</ecNumber>
    </recommendedName>
    <alternativeName>
        <fullName evidence="8">Guanine insertion enzyme</fullName>
    </alternativeName>
    <alternativeName>
        <fullName evidence="8">tRNA-guanine transglycosylase</fullName>
    </alternativeName>
</protein>
<dbReference type="HAMAP" id="MF_00168">
    <property type="entry name" value="Q_tRNA_Tgt"/>
    <property type="match status" value="1"/>
</dbReference>
<feature type="region of interest" description="RNA binding; important for wobble base 34 recognition" evidence="8">
    <location>
        <begin position="267"/>
        <end position="271"/>
    </location>
</feature>
<dbReference type="RefSeq" id="WP_099642394.1">
    <property type="nucleotide sequence ID" value="NZ_JAQPZX010000012.1"/>
</dbReference>
<comment type="function">
    <text evidence="8">Catalyzes the base-exchange of a guanine (G) residue with the queuine precursor 7-aminomethyl-7-deazaguanine (PreQ1) at position 34 (anticodon wobble position) in tRNAs with GU(N) anticodons (tRNA-Asp, -Asn, -His and -Tyr). Catalysis occurs through a double-displacement mechanism. The nucleophile active site attacks the C1' of nucleotide 34 to detach the guanine base from the RNA, forming a covalent enzyme-RNA intermediate. The proton acceptor active site deprotonates the incoming PreQ1, allowing a nucleophilic attack on the C1' of the ribose to form the product. After dissociation, two additional enzymatic reactions on the tRNA convert PreQ1 to queuine (Q), resulting in the hypermodified nucleoside queuosine (7-(((4,5-cis-dihydroxy-2-cyclopenten-1-yl)amino)methyl)-7-deazaguanosine).</text>
</comment>
<dbReference type="GO" id="GO:0008479">
    <property type="term" value="F:tRNA-guanosine(34) queuine transglycosylase activity"/>
    <property type="evidence" value="ECO:0007669"/>
    <property type="project" value="UniProtKB-UniRule"/>
</dbReference>
<dbReference type="InterPro" id="IPR036511">
    <property type="entry name" value="TGT-like_sf"/>
</dbReference>
<keyword evidence="5 8" id="KW-0479">Metal-binding</keyword>
<keyword evidence="11" id="KW-1185">Reference proteome</keyword>
<evidence type="ECO:0000256" key="3">
    <source>
        <dbReference type="ARBA" id="ARBA00022679"/>
    </source>
</evidence>
<dbReference type="Proteomes" id="UP000228621">
    <property type="component" value="Unassembled WGS sequence"/>
</dbReference>
<comment type="similarity">
    <text evidence="8">Belongs to the queuine tRNA-ribosyltransferase family.</text>
</comment>
<feature type="binding site" evidence="8">
    <location>
        <position position="143"/>
    </location>
    <ligand>
        <name>substrate</name>
    </ligand>
</feature>
<evidence type="ECO:0000256" key="8">
    <source>
        <dbReference type="HAMAP-Rule" id="MF_00168"/>
    </source>
</evidence>
<dbReference type="Pfam" id="PF01702">
    <property type="entry name" value="TGT"/>
    <property type="match status" value="1"/>
</dbReference>
<feature type="active site" description="Nucleophile" evidence="8">
    <location>
        <position position="262"/>
    </location>
</feature>
<keyword evidence="6 8" id="KW-0671">Queuosine biosynthesis</keyword>
<dbReference type="FunFam" id="3.20.20.105:FF:000001">
    <property type="entry name" value="Queuine tRNA-ribosyltransferase"/>
    <property type="match status" value="1"/>
</dbReference>
<reference evidence="11" key="1">
    <citation type="journal article" date="2019" name="Genome Announc.">
        <title>Draft Genome Sequence of Pseudoalteromonas piscicida Strain 36Y ROTHPW, an Hypersaline Seawater Isolate from the South Coast of Sonora, Mexico.</title>
        <authorList>
            <person name="Sanchez-Diaz R."/>
            <person name="Molina-Garza Z.J."/>
            <person name="Cruz-Suarez L.E."/>
            <person name="Selvin J."/>
            <person name="Kiran G.S."/>
            <person name="Ibarra-Gamez J.C."/>
            <person name="Gomez-Gil B."/>
            <person name="Galaviz-Silva L."/>
        </authorList>
    </citation>
    <scope>NUCLEOTIDE SEQUENCE [LARGE SCALE GENOMIC DNA]</scope>
    <source>
        <strain evidence="11">36Y_RITHPW</strain>
    </source>
</reference>
<feature type="binding site" evidence="8">
    <location>
        <position position="300"/>
    </location>
    <ligand>
        <name>Zn(2+)</name>
        <dbReference type="ChEBI" id="CHEBI:29105"/>
    </ligand>
</feature>
<evidence type="ECO:0000256" key="7">
    <source>
        <dbReference type="ARBA" id="ARBA00050112"/>
    </source>
</evidence>
<keyword evidence="4 8" id="KW-0819">tRNA processing</keyword>
<feature type="binding site" evidence="8">
    <location>
        <position position="305"/>
    </location>
    <ligand>
        <name>Zn(2+)</name>
        <dbReference type="ChEBI" id="CHEBI:29105"/>
    </ligand>
</feature>
<gene>
    <name evidence="8" type="primary">tgt</name>
    <name evidence="10" type="ORF">CEX98_12475</name>
</gene>
<evidence type="ECO:0000259" key="9">
    <source>
        <dbReference type="Pfam" id="PF01702"/>
    </source>
</evidence>
<evidence type="ECO:0000256" key="4">
    <source>
        <dbReference type="ARBA" id="ARBA00022694"/>
    </source>
</evidence>
<dbReference type="AlphaFoldDB" id="A0A2A5JPS5"/>
<dbReference type="OrthoDB" id="9805417at2"/>
<feature type="domain" description="tRNA-guanine(15) transglycosylase-like" evidence="9">
    <location>
        <begin position="11"/>
        <end position="363"/>
    </location>
</feature>
<feature type="region of interest" description="RNA binding" evidence="8">
    <location>
        <begin position="243"/>
        <end position="249"/>
    </location>
</feature>
<proteinExistence type="inferred from homology"/>
<dbReference type="EMBL" id="NKHF01000055">
    <property type="protein sequence ID" value="PCK31453.1"/>
    <property type="molecule type" value="Genomic_DNA"/>
</dbReference>
<comment type="caution">
    <text evidence="10">The sequence shown here is derived from an EMBL/GenBank/DDBJ whole genome shotgun (WGS) entry which is preliminary data.</text>
</comment>
<evidence type="ECO:0000313" key="10">
    <source>
        <dbReference type="EMBL" id="PCK31453.1"/>
    </source>
</evidence>
<dbReference type="GO" id="GO:0046872">
    <property type="term" value="F:metal ion binding"/>
    <property type="evidence" value="ECO:0007669"/>
    <property type="project" value="UniProtKB-KW"/>
</dbReference>
<comment type="cofactor">
    <cofactor evidence="8">
        <name>Zn(2+)</name>
        <dbReference type="ChEBI" id="CHEBI:29105"/>
    </cofactor>
    <text evidence="8">Binds 1 zinc ion per subunit.</text>
</comment>
<dbReference type="PANTHER" id="PTHR46499">
    <property type="entry name" value="QUEUINE TRNA-RIBOSYLTRANSFERASE"/>
    <property type="match status" value="1"/>
</dbReference>
<comment type="pathway">
    <text evidence="1 8">tRNA modification; tRNA-queuosine biosynthesis.</text>
</comment>
<feature type="active site" description="Proton acceptor" evidence="8">
    <location>
        <position position="89"/>
    </location>
</feature>
<evidence type="ECO:0000256" key="6">
    <source>
        <dbReference type="ARBA" id="ARBA00022785"/>
    </source>
</evidence>
<feature type="binding site" evidence="8">
    <location>
        <begin position="89"/>
        <end position="93"/>
    </location>
    <ligand>
        <name>substrate</name>
    </ligand>
</feature>
<dbReference type="InterPro" id="IPR050076">
    <property type="entry name" value="ArchSynthase1/Queuine_TRR"/>
</dbReference>
<feature type="binding site" evidence="8">
    <location>
        <position position="212"/>
    </location>
    <ligand>
        <name>substrate</name>
    </ligand>
</feature>
<dbReference type="InterPro" id="IPR004803">
    <property type="entry name" value="TGT"/>
</dbReference>
<dbReference type="SUPFAM" id="SSF51713">
    <property type="entry name" value="tRNA-guanine transglycosylase"/>
    <property type="match status" value="1"/>
</dbReference>
<dbReference type="GO" id="GO:0005829">
    <property type="term" value="C:cytosol"/>
    <property type="evidence" value="ECO:0007669"/>
    <property type="project" value="TreeGrafter"/>
</dbReference>
<feature type="binding site" evidence="8">
    <location>
        <position position="185"/>
    </location>
    <ligand>
        <name>substrate</name>
    </ligand>
</feature>
<dbReference type="UniPathway" id="UPA00392"/>
<accession>A0A2A5JPS5</accession>
<name>A0A2A5JPS5_PSEO7</name>
<dbReference type="NCBIfam" id="TIGR00449">
    <property type="entry name" value="tgt_general"/>
    <property type="match status" value="1"/>
</dbReference>
<comment type="catalytic activity">
    <reaction evidence="7 8">
        <text>7-aminomethyl-7-carbaguanine + guanosine(34) in tRNA = 7-aminomethyl-7-carbaguanosine(34) in tRNA + guanine</text>
        <dbReference type="Rhea" id="RHEA:24104"/>
        <dbReference type="Rhea" id="RHEA-COMP:10341"/>
        <dbReference type="Rhea" id="RHEA-COMP:10342"/>
        <dbReference type="ChEBI" id="CHEBI:16235"/>
        <dbReference type="ChEBI" id="CHEBI:58703"/>
        <dbReference type="ChEBI" id="CHEBI:74269"/>
        <dbReference type="ChEBI" id="CHEBI:82833"/>
        <dbReference type="EC" id="2.4.2.29"/>
    </reaction>
</comment>
<evidence type="ECO:0000256" key="2">
    <source>
        <dbReference type="ARBA" id="ARBA00022676"/>
    </source>
</evidence>
<evidence type="ECO:0000256" key="1">
    <source>
        <dbReference type="ARBA" id="ARBA00004691"/>
    </source>
</evidence>
<dbReference type="NCBIfam" id="TIGR00430">
    <property type="entry name" value="Q_tRNA_tgt"/>
    <property type="match status" value="1"/>
</dbReference>
<dbReference type="GO" id="GO:0008616">
    <property type="term" value="P:tRNA queuosine(34) biosynthetic process"/>
    <property type="evidence" value="ECO:0007669"/>
    <property type="project" value="UniProtKB-UniRule"/>
</dbReference>
<dbReference type="Gene3D" id="3.20.20.105">
    <property type="entry name" value="Queuine tRNA-ribosyltransferase-like"/>
    <property type="match status" value="1"/>
</dbReference>